<dbReference type="PANTHER" id="PTHR33594:SF1">
    <property type="entry name" value="HD_PDEASE DOMAIN-CONTAINING PROTEIN"/>
    <property type="match status" value="1"/>
</dbReference>
<reference evidence="2 3" key="1">
    <citation type="journal article" date="2013" name="PLoS ONE">
        <title>Enrichment and Genome Sequence of the Group I.1a Ammonia-Oxidizing Archaeon ?Ca. Nitrosotenuis uzonensis? Representing a Clade Globally.</title>
        <authorList>
            <person name="Lebedeva E.V."/>
            <person name="Hatzenpichler R."/>
            <person name="Pelletier E."/>
            <person name="Schuster N."/>
            <person name="Hauzmayer S."/>
            <person name="Bulaev A."/>
            <person name="Grigor'eva N.V."/>
            <person name="Galushko A."/>
            <person name="Schmid M."/>
            <person name="Palatinszky M."/>
            <person name="Le Paslier D."/>
            <person name="Daims H."/>
            <person name="Wagner M."/>
        </authorList>
    </citation>
    <scope>NUCLEOTIDE SEQUENCE [LARGE SCALE GENOMIC DNA]</scope>
    <source>
        <strain evidence="2 3">N4</strain>
    </source>
</reference>
<dbReference type="SUPFAM" id="SSF109604">
    <property type="entry name" value="HD-domain/PDEase-like"/>
    <property type="match status" value="1"/>
</dbReference>
<dbReference type="SMART" id="SM00471">
    <property type="entry name" value="HDc"/>
    <property type="match status" value="1"/>
</dbReference>
<dbReference type="STRING" id="1407055.NITUZ_10019"/>
<organism evidence="2 3">
    <name type="scientific">Candidatus Nitrosotenuis uzonensis</name>
    <dbReference type="NCBI Taxonomy" id="1407055"/>
    <lineage>
        <taxon>Archaea</taxon>
        <taxon>Nitrososphaerota</taxon>
        <taxon>Candidatus Nitrosotenuis</taxon>
    </lineage>
</organism>
<dbReference type="InterPro" id="IPR006674">
    <property type="entry name" value="HD_domain"/>
</dbReference>
<comment type="caution">
    <text evidence="2">The sequence shown here is derived from an EMBL/GenBank/DDBJ whole genome shotgun (WGS) entry which is preliminary data.</text>
</comment>
<dbReference type="OrthoDB" id="17914at2157"/>
<feature type="domain" description="HD" evidence="1">
    <location>
        <begin position="22"/>
        <end position="126"/>
    </location>
</feature>
<keyword evidence="3" id="KW-1185">Reference proteome</keyword>
<protein>
    <submittedName>
        <fullName evidence="2">Metal dependent phosphohydrolase</fullName>
    </submittedName>
</protein>
<dbReference type="CDD" id="cd00077">
    <property type="entry name" value="HDc"/>
    <property type="match status" value="1"/>
</dbReference>
<accession>V6AQI4</accession>
<dbReference type="PANTHER" id="PTHR33594">
    <property type="entry name" value="SUPERFAMILY HYDROLASE, PUTATIVE (AFU_ORTHOLOGUE AFUA_1G03035)-RELATED"/>
    <property type="match status" value="1"/>
</dbReference>
<evidence type="ECO:0000259" key="1">
    <source>
        <dbReference type="PROSITE" id="PS51831"/>
    </source>
</evidence>
<dbReference type="EMBL" id="CBTY010000001">
    <property type="protein sequence ID" value="CDI04824.1"/>
    <property type="molecule type" value="Genomic_DNA"/>
</dbReference>
<dbReference type="AlphaFoldDB" id="V6AQI4"/>
<gene>
    <name evidence="2" type="ORF">NITUZ_10019</name>
</gene>
<dbReference type="GO" id="GO:0016787">
    <property type="term" value="F:hydrolase activity"/>
    <property type="evidence" value="ECO:0007669"/>
    <property type="project" value="UniProtKB-KW"/>
</dbReference>
<dbReference type="Proteomes" id="UP000018159">
    <property type="component" value="Unassembled WGS sequence"/>
</dbReference>
<name>V6AQI4_9ARCH</name>
<dbReference type="PROSITE" id="PS51831">
    <property type="entry name" value="HD"/>
    <property type="match status" value="1"/>
</dbReference>
<dbReference type="Pfam" id="PF01966">
    <property type="entry name" value="HD"/>
    <property type="match status" value="1"/>
</dbReference>
<proteinExistence type="predicted"/>
<dbReference type="RefSeq" id="WP_048193962.1">
    <property type="nucleotide sequence ID" value="NZ_CBTY010000001.1"/>
</dbReference>
<evidence type="ECO:0000313" key="2">
    <source>
        <dbReference type="EMBL" id="CDI04824.1"/>
    </source>
</evidence>
<evidence type="ECO:0000313" key="3">
    <source>
        <dbReference type="Proteomes" id="UP000018159"/>
    </source>
</evidence>
<dbReference type="InterPro" id="IPR003607">
    <property type="entry name" value="HD/PDEase_dom"/>
</dbReference>
<sequence length="206" mass="23994">MNKIDELQSYVRERIQNDPAHDFDHIMRVYNNAKMIAKHEKVDLHLVLVATLLHDIVTFPKSDRRSKTASVRSAKEAQKILKKQGYSKKDIAIICDAIRDHSYSRNKIPKTMVGKILQDADRLDALGAIGIARTFAVGGAESRLIYNRLDPFCQKREPDDKSWTVDHFYRKLLVLEKKMNTKFAKKEARKRTKVMRDFLLELKREI</sequence>
<dbReference type="Gene3D" id="1.10.3210.50">
    <property type="match status" value="1"/>
</dbReference>